<keyword evidence="6" id="KW-0732">Signal</keyword>
<dbReference type="InterPro" id="IPR036465">
    <property type="entry name" value="vWFA_dom_sf"/>
</dbReference>
<dbReference type="Pfam" id="PF00092">
    <property type="entry name" value="VWA"/>
    <property type="match status" value="1"/>
</dbReference>
<evidence type="ECO:0000256" key="2">
    <source>
        <dbReference type="ARBA" id="ARBA00022525"/>
    </source>
</evidence>
<comment type="subcellular location">
    <subcellularLocation>
        <location evidence="1">Secreted</location>
        <location evidence="1">Extracellular space</location>
    </subcellularLocation>
</comment>
<dbReference type="FunFam" id="3.40.50.410:FF:000001">
    <property type="entry name" value="Collagen, type XII, alpha 1"/>
    <property type="match status" value="1"/>
</dbReference>
<dbReference type="PRINTS" id="PR00453">
    <property type="entry name" value="VWFADOMAIN"/>
</dbReference>
<keyword evidence="3" id="KW-0677">Repeat</keyword>
<sequence length="295" mass="32248">MALPWARVLCCVGLSLLACVSAQEVCRSVQVADVAFLVDGSWSIGRSNFEEVKTFIEGIVGAFTGSALGTAGIRVAVAQFSDDPRMEFRLMDFTTSWEEVKSAVRALPYKGGNTRTGEGLKFVADTIFAPSTLRADVPKVVIVITDGKSQDSVENPSNRLKSRGVTVYAIGIKNADKGELDIISSQPSEQHSLYIDEFKLLRSVLPRITRRVCHVLAGLSFQPELLPTCRARRAGPRGSAQGAQRPARFLDGARPGRRRDWLPRAVRAARRGRAANRRRAGRGGGPWRTDDRVVI</sequence>
<evidence type="ECO:0000256" key="4">
    <source>
        <dbReference type="ARBA" id="ARBA00023180"/>
    </source>
</evidence>
<dbReference type="GO" id="GO:0005576">
    <property type="term" value="C:extracellular region"/>
    <property type="evidence" value="ECO:0007669"/>
    <property type="project" value="UniProtKB-SubCell"/>
</dbReference>
<feature type="compositionally biased region" description="Basic residues" evidence="5">
    <location>
        <begin position="268"/>
        <end position="281"/>
    </location>
</feature>
<gene>
    <name evidence="9" type="primary">LOC116951108</name>
</gene>
<dbReference type="KEGG" id="pmrn:116951108"/>
<proteinExistence type="predicted"/>
<keyword evidence="2" id="KW-0964">Secreted</keyword>
<keyword evidence="4" id="KW-0325">Glycoprotein</keyword>
<evidence type="ECO:0000313" key="8">
    <source>
        <dbReference type="Proteomes" id="UP001318040"/>
    </source>
</evidence>
<feature type="signal peptide" evidence="6">
    <location>
        <begin position="1"/>
        <end position="22"/>
    </location>
</feature>
<feature type="region of interest" description="Disordered" evidence="5">
    <location>
        <begin position="268"/>
        <end position="295"/>
    </location>
</feature>
<dbReference type="SUPFAM" id="SSF53300">
    <property type="entry name" value="vWA-like"/>
    <property type="match status" value="1"/>
</dbReference>
<evidence type="ECO:0000256" key="1">
    <source>
        <dbReference type="ARBA" id="ARBA00004239"/>
    </source>
</evidence>
<feature type="chain" id="PRO_5042520644" evidence="6">
    <location>
        <begin position="23"/>
        <end position="295"/>
    </location>
</feature>
<evidence type="ECO:0000256" key="3">
    <source>
        <dbReference type="ARBA" id="ARBA00022737"/>
    </source>
</evidence>
<dbReference type="InterPro" id="IPR050525">
    <property type="entry name" value="ECM_Assembly_Org"/>
</dbReference>
<dbReference type="AlphaFoldDB" id="A0AAJ7TYM9"/>
<accession>A0AAJ7TYM9</accession>
<dbReference type="PANTHER" id="PTHR24020">
    <property type="entry name" value="COLLAGEN ALPHA"/>
    <property type="match status" value="1"/>
</dbReference>
<reference evidence="9" key="1">
    <citation type="submission" date="2025-08" db="UniProtKB">
        <authorList>
            <consortium name="RefSeq"/>
        </authorList>
    </citation>
    <scope>IDENTIFICATION</scope>
    <source>
        <tissue evidence="9">Sperm</tissue>
    </source>
</reference>
<evidence type="ECO:0000313" key="9">
    <source>
        <dbReference type="RefSeq" id="XP_032825406.1"/>
    </source>
</evidence>
<dbReference type="Gene3D" id="3.40.50.410">
    <property type="entry name" value="von Willebrand factor, type A domain"/>
    <property type="match status" value="1"/>
</dbReference>
<evidence type="ECO:0000259" key="7">
    <source>
        <dbReference type="PROSITE" id="PS50234"/>
    </source>
</evidence>
<evidence type="ECO:0000256" key="5">
    <source>
        <dbReference type="SAM" id="MobiDB-lite"/>
    </source>
</evidence>
<organism evidence="8 9">
    <name type="scientific">Petromyzon marinus</name>
    <name type="common">Sea lamprey</name>
    <dbReference type="NCBI Taxonomy" id="7757"/>
    <lineage>
        <taxon>Eukaryota</taxon>
        <taxon>Metazoa</taxon>
        <taxon>Chordata</taxon>
        <taxon>Craniata</taxon>
        <taxon>Vertebrata</taxon>
        <taxon>Cyclostomata</taxon>
        <taxon>Hyperoartia</taxon>
        <taxon>Petromyzontiformes</taxon>
        <taxon>Petromyzontidae</taxon>
        <taxon>Petromyzon</taxon>
    </lineage>
</organism>
<dbReference type="RefSeq" id="XP_032825406.1">
    <property type="nucleotide sequence ID" value="XM_032969515.1"/>
</dbReference>
<evidence type="ECO:0000256" key="6">
    <source>
        <dbReference type="SAM" id="SignalP"/>
    </source>
</evidence>
<dbReference type="InterPro" id="IPR002035">
    <property type="entry name" value="VWF_A"/>
</dbReference>
<protein>
    <submittedName>
        <fullName evidence="9">Collagen alpha-1(XIV) chain-like</fullName>
    </submittedName>
</protein>
<dbReference type="PANTHER" id="PTHR24020:SF88">
    <property type="entry name" value="COLLAGEN ALPHA-1(VII) CHAIN"/>
    <property type="match status" value="1"/>
</dbReference>
<dbReference type="SMART" id="SM00327">
    <property type="entry name" value="VWA"/>
    <property type="match status" value="1"/>
</dbReference>
<keyword evidence="8" id="KW-1185">Reference proteome</keyword>
<name>A0AAJ7TYM9_PETMA</name>
<dbReference type="PROSITE" id="PS51257">
    <property type="entry name" value="PROKAR_LIPOPROTEIN"/>
    <property type="match status" value="1"/>
</dbReference>
<dbReference type="Proteomes" id="UP001318040">
    <property type="component" value="Chromosome 42"/>
</dbReference>
<feature type="domain" description="VWFA" evidence="7">
    <location>
        <begin position="33"/>
        <end position="208"/>
    </location>
</feature>
<dbReference type="PROSITE" id="PS50234">
    <property type="entry name" value="VWFA"/>
    <property type="match status" value="1"/>
</dbReference>
<feature type="region of interest" description="Disordered" evidence="5">
    <location>
        <begin position="232"/>
        <end position="256"/>
    </location>
</feature>